<evidence type="ECO:0000313" key="4">
    <source>
        <dbReference type="EMBL" id="MBA2225268.1"/>
    </source>
</evidence>
<dbReference type="PANTHER" id="PTHR13693">
    <property type="entry name" value="CLASS II AMINOTRANSFERASE/8-AMINO-7-OXONONANOATE SYNTHASE"/>
    <property type="match status" value="1"/>
</dbReference>
<dbReference type="InterPro" id="IPR050087">
    <property type="entry name" value="AON_synthase_class-II"/>
</dbReference>
<name>A0A7V8VC11_9BACT</name>
<dbReference type="AlphaFoldDB" id="A0A7V8VC11"/>
<dbReference type="Proteomes" id="UP000542342">
    <property type="component" value="Unassembled WGS sequence"/>
</dbReference>
<dbReference type="EMBL" id="JACEFB010000002">
    <property type="protein sequence ID" value="MBA2225268.1"/>
    <property type="molecule type" value="Genomic_DNA"/>
</dbReference>
<dbReference type="Gene3D" id="3.40.640.10">
    <property type="entry name" value="Type I PLP-dependent aspartate aminotransferase-like (Major domain)"/>
    <property type="match status" value="1"/>
</dbReference>
<gene>
    <name evidence="4" type="ORF">H0921_03725</name>
</gene>
<protein>
    <submittedName>
        <fullName evidence="4">Pyridoxal phosphate-dependent aminotransferase family protein</fullName>
    </submittedName>
</protein>
<keyword evidence="4" id="KW-0032">Aminotransferase</keyword>
<accession>A0A7V8VC11</accession>
<proteinExistence type="predicted"/>
<dbReference type="InterPro" id="IPR015421">
    <property type="entry name" value="PyrdxlP-dep_Trfase_major"/>
</dbReference>
<dbReference type="SUPFAM" id="SSF53383">
    <property type="entry name" value="PLP-dependent transferases"/>
    <property type="match status" value="1"/>
</dbReference>
<organism evidence="4 5">
    <name type="scientific">Thermogemmata fonticola</name>
    <dbReference type="NCBI Taxonomy" id="2755323"/>
    <lineage>
        <taxon>Bacteria</taxon>
        <taxon>Pseudomonadati</taxon>
        <taxon>Planctomycetota</taxon>
        <taxon>Planctomycetia</taxon>
        <taxon>Gemmatales</taxon>
        <taxon>Gemmataceae</taxon>
        <taxon>Thermogemmata</taxon>
    </lineage>
</organism>
<keyword evidence="2 4" id="KW-0808">Transferase</keyword>
<evidence type="ECO:0000256" key="1">
    <source>
        <dbReference type="ARBA" id="ARBA00001933"/>
    </source>
</evidence>
<dbReference type="Gene3D" id="3.90.1150.10">
    <property type="entry name" value="Aspartate Aminotransferase, domain 1"/>
    <property type="match status" value="1"/>
</dbReference>
<dbReference type="InterPro" id="IPR004839">
    <property type="entry name" value="Aminotransferase_I/II_large"/>
</dbReference>
<comment type="caution">
    <text evidence="4">The sequence shown here is derived from an EMBL/GenBank/DDBJ whole genome shotgun (WGS) entry which is preliminary data.</text>
</comment>
<sequence length="429" mass="46711">MKTPLEEQAHVLGEMGLTRFFRRMMAEKPDVLMKNVTVEAVRPGRWIRVEGRWVRNFGSDSFLGLDQHPRVQEALVRGVRQWGTHNGTSRAFSSVAANVEAEQRLAAWLGTEAAVMYPSVSLANMGALPALATRHDVIVADQYAHNSIEEGMRLAKARGVRCAKFAHNDPQDLERTLRALRPYRRAVIALDGVYSMSGQLPPLRQFQHIASLHDGFLYVDDAHGTGVIGEQGRGTVWETLGHYENVVVIGSLSKALSCLGGFAAASRKVVEILQLRSQPLIFGGPVPPPYLSALLAVLDILMSPEYVQLRAALDANVRCFVEGARRLGLVLLGGCVPIVSVLVGPEDTTLQAGRFLFERGYYVQSVVFPAVPHGAGVLRIQINSNHTDDAIHGLVEALAELKRAYPLPEAEANVPSCSPPVLSVTAIPA</sequence>
<dbReference type="RefSeq" id="WP_194536708.1">
    <property type="nucleotide sequence ID" value="NZ_JACEFB010000002.1"/>
</dbReference>
<evidence type="ECO:0000256" key="2">
    <source>
        <dbReference type="ARBA" id="ARBA00022679"/>
    </source>
</evidence>
<reference evidence="4 5" key="1">
    <citation type="submission" date="2020-07" db="EMBL/GenBank/DDBJ databases">
        <title>Thermogemmata thermophila gen. nov., sp. nov., a novel moderate thermophilic planctomycete from a Kamchatka hot spring.</title>
        <authorList>
            <person name="Elcheninov A.G."/>
            <person name="Podosokorskaya O.A."/>
            <person name="Kovaleva O.L."/>
            <person name="Novikov A."/>
            <person name="Bonch-Osmolovskaya E.A."/>
            <person name="Toshchakov S.V."/>
            <person name="Kublanov I.V."/>
        </authorList>
    </citation>
    <scope>NUCLEOTIDE SEQUENCE [LARGE SCALE GENOMIC DNA]</scope>
    <source>
        <strain evidence="4 5">2918</strain>
    </source>
</reference>
<dbReference type="GO" id="GO:0008483">
    <property type="term" value="F:transaminase activity"/>
    <property type="evidence" value="ECO:0007669"/>
    <property type="project" value="UniProtKB-KW"/>
</dbReference>
<feature type="domain" description="Aminotransferase class I/classII large" evidence="3">
    <location>
        <begin position="56"/>
        <end position="398"/>
    </location>
</feature>
<dbReference type="InterPro" id="IPR015424">
    <property type="entry name" value="PyrdxlP-dep_Trfase"/>
</dbReference>
<evidence type="ECO:0000259" key="3">
    <source>
        <dbReference type="Pfam" id="PF00155"/>
    </source>
</evidence>
<comment type="cofactor">
    <cofactor evidence="1">
        <name>pyridoxal 5'-phosphate</name>
        <dbReference type="ChEBI" id="CHEBI:597326"/>
    </cofactor>
</comment>
<keyword evidence="5" id="KW-1185">Reference proteome</keyword>
<dbReference type="InterPro" id="IPR015422">
    <property type="entry name" value="PyrdxlP-dep_Trfase_small"/>
</dbReference>
<dbReference type="GO" id="GO:0030170">
    <property type="term" value="F:pyridoxal phosphate binding"/>
    <property type="evidence" value="ECO:0007669"/>
    <property type="project" value="InterPro"/>
</dbReference>
<dbReference type="Pfam" id="PF00155">
    <property type="entry name" value="Aminotran_1_2"/>
    <property type="match status" value="1"/>
</dbReference>
<evidence type="ECO:0000313" key="5">
    <source>
        <dbReference type="Proteomes" id="UP000542342"/>
    </source>
</evidence>